<proteinExistence type="predicted"/>
<evidence type="ECO:0000313" key="1">
    <source>
        <dbReference type="EMBL" id="JAS64792.1"/>
    </source>
</evidence>
<accession>A0A1B6GQR9</accession>
<protein>
    <submittedName>
        <fullName evidence="1">Uncharacterized protein</fullName>
    </submittedName>
</protein>
<gene>
    <name evidence="1" type="ORF">g.23948</name>
</gene>
<dbReference type="AlphaFoldDB" id="A0A1B6GQR9"/>
<name>A0A1B6GQR9_9HEMI</name>
<reference evidence="1" key="1">
    <citation type="submission" date="2015-11" db="EMBL/GenBank/DDBJ databases">
        <title>De novo transcriptome assembly of four potential Pierce s Disease insect vectors from Arizona vineyards.</title>
        <authorList>
            <person name="Tassone E.E."/>
        </authorList>
    </citation>
    <scope>NUCLEOTIDE SEQUENCE</scope>
</reference>
<dbReference type="EMBL" id="GECZ01004977">
    <property type="protein sequence ID" value="JAS64792.1"/>
    <property type="molecule type" value="Transcribed_RNA"/>
</dbReference>
<sequence>MLTRSSDISGSLGPTSLFEVTSDKKTAIQIKARDTQLQKELKALAKAEGIDTRSQQAKELQFRTKYEKYLTRGNFETSLLKKDVFKKVAQEDGQPTTGGLEHIPLHKLIYTKGEVDVEKVVCLHLLTVQQLSIPSLMDKRNLKMFPKRSKPNILEASALPFYTVEIVHQVDTEVKIELKESQDVIILVNTNIEKLVISILEVLAIVSPQKLQKVQEICSNKRSIQEIMIRTKNCNFLAQAKDSPVLLKMENYRLEIARFQEEPFSDPSVLSVCRIRVKDR</sequence>
<organism evidence="1">
    <name type="scientific">Cuerna arida</name>
    <dbReference type="NCBI Taxonomy" id="1464854"/>
    <lineage>
        <taxon>Eukaryota</taxon>
        <taxon>Metazoa</taxon>
        <taxon>Ecdysozoa</taxon>
        <taxon>Arthropoda</taxon>
        <taxon>Hexapoda</taxon>
        <taxon>Insecta</taxon>
        <taxon>Pterygota</taxon>
        <taxon>Neoptera</taxon>
        <taxon>Paraneoptera</taxon>
        <taxon>Hemiptera</taxon>
        <taxon>Auchenorrhyncha</taxon>
        <taxon>Membracoidea</taxon>
        <taxon>Cicadellidae</taxon>
        <taxon>Cicadellinae</taxon>
        <taxon>Proconiini</taxon>
        <taxon>Cuerna</taxon>
    </lineage>
</organism>
<feature type="non-terminal residue" evidence="1">
    <location>
        <position position="280"/>
    </location>
</feature>